<dbReference type="PANTHER" id="PTHR33991:SF1">
    <property type="entry name" value="DNA REPAIR PROTEIN RECO"/>
    <property type="match status" value="1"/>
</dbReference>
<dbReference type="InterPro" id="IPR012340">
    <property type="entry name" value="NA-bd_OB-fold"/>
</dbReference>
<organism evidence="9 10">
    <name type="scientific">Pseudoroseicyclus tamaricis</name>
    <dbReference type="NCBI Taxonomy" id="2705421"/>
    <lineage>
        <taxon>Bacteria</taxon>
        <taxon>Pseudomonadati</taxon>
        <taxon>Pseudomonadota</taxon>
        <taxon>Alphaproteobacteria</taxon>
        <taxon>Rhodobacterales</taxon>
        <taxon>Paracoccaceae</taxon>
        <taxon>Pseudoroseicyclus</taxon>
    </lineage>
</organism>
<dbReference type="GO" id="GO:0006302">
    <property type="term" value="P:double-strand break repair"/>
    <property type="evidence" value="ECO:0007669"/>
    <property type="project" value="TreeGrafter"/>
</dbReference>
<evidence type="ECO:0000256" key="5">
    <source>
        <dbReference type="ARBA" id="ARBA00023204"/>
    </source>
</evidence>
<evidence type="ECO:0000313" key="10">
    <source>
        <dbReference type="Proteomes" id="UP000474757"/>
    </source>
</evidence>
<dbReference type="Gene3D" id="1.20.1440.120">
    <property type="entry name" value="Recombination protein O, C-terminal domain"/>
    <property type="match status" value="1"/>
</dbReference>
<dbReference type="Pfam" id="PF02565">
    <property type="entry name" value="RecO_C"/>
    <property type="match status" value="1"/>
</dbReference>
<comment type="function">
    <text evidence="7">Involved in DNA repair and RecF pathway recombination.</text>
</comment>
<evidence type="ECO:0000256" key="4">
    <source>
        <dbReference type="ARBA" id="ARBA00023172"/>
    </source>
</evidence>
<evidence type="ECO:0000256" key="7">
    <source>
        <dbReference type="HAMAP-Rule" id="MF_00201"/>
    </source>
</evidence>
<dbReference type="Proteomes" id="UP000474757">
    <property type="component" value="Unassembled WGS sequence"/>
</dbReference>
<dbReference type="Pfam" id="PF11967">
    <property type="entry name" value="RecO_N"/>
    <property type="match status" value="1"/>
</dbReference>
<evidence type="ECO:0000256" key="6">
    <source>
        <dbReference type="ARBA" id="ARBA00033409"/>
    </source>
</evidence>
<accession>A0A6B2JLB2</accession>
<dbReference type="GO" id="GO:0006310">
    <property type="term" value="P:DNA recombination"/>
    <property type="evidence" value="ECO:0007669"/>
    <property type="project" value="UniProtKB-UniRule"/>
</dbReference>
<gene>
    <name evidence="7 9" type="primary">recO</name>
    <name evidence="9" type="ORF">GZA08_15285</name>
</gene>
<dbReference type="InterPro" id="IPR003717">
    <property type="entry name" value="RecO"/>
</dbReference>
<dbReference type="HAMAP" id="MF_00201">
    <property type="entry name" value="RecO"/>
    <property type="match status" value="1"/>
</dbReference>
<dbReference type="Gene3D" id="2.40.50.140">
    <property type="entry name" value="Nucleic acid-binding proteins"/>
    <property type="match status" value="1"/>
</dbReference>
<dbReference type="InterPro" id="IPR022572">
    <property type="entry name" value="DNA_rep/recomb_RecO_N"/>
</dbReference>
<evidence type="ECO:0000313" key="9">
    <source>
        <dbReference type="EMBL" id="NDV02333.1"/>
    </source>
</evidence>
<evidence type="ECO:0000259" key="8">
    <source>
        <dbReference type="Pfam" id="PF11967"/>
    </source>
</evidence>
<evidence type="ECO:0000256" key="3">
    <source>
        <dbReference type="ARBA" id="ARBA00022763"/>
    </source>
</evidence>
<feature type="domain" description="DNA replication/recombination mediator RecO N-terminal" evidence="8">
    <location>
        <begin position="1"/>
        <end position="70"/>
    </location>
</feature>
<keyword evidence="5 7" id="KW-0234">DNA repair</keyword>
<dbReference type="RefSeq" id="WP_163895161.1">
    <property type="nucleotide sequence ID" value="NZ_JAAFYS010000003.1"/>
</dbReference>
<dbReference type="NCBIfam" id="TIGR00613">
    <property type="entry name" value="reco"/>
    <property type="match status" value="1"/>
</dbReference>
<reference evidence="9 10" key="1">
    <citation type="submission" date="2020-02" db="EMBL/GenBank/DDBJ databases">
        <title>Pseudoroseicyclus tamarix, sp. nov., isolated from offshore sediment of a Tamarix chinensis forest.</title>
        <authorList>
            <person name="Gai Y."/>
        </authorList>
    </citation>
    <scope>NUCLEOTIDE SEQUENCE [LARGE SCALE GENOMIC DNA]</scope>
    <source>
        <strain evidence="9 10">CLL3-39</strain>
    </source>
</reference>
<sequence>MEWRDEGFVLSARPHGETAALIEVMSAAHGRHAGLVRGGISRKARPHLQPGNLLDLTWRARLPEHLGSFTFEPRGSSPALSSRLALAGVSATCALLSLTLPERDPHPGLFQQSLALIAMAGDPLFPLAYLQWERALLDDMGFGLDLSSCAVTGATEGLAYVSPTSGRAVSAAGAGEWAPRLLELPPILLGLGNGGPDEIARALGTTGWFIEHRLLASTDHALPPARARLVDAIRASA</sequence>
<comment type="caution">
    <text evidence="9">The sequence shown here is derived from an EMBL/GenBank/DDBJ whole genome shotgun (WGS) entry which is preliminary data.</text>
</comment>
<keyword evidence="4 7" id="KW-0233">DNA recombination</keyword>
<dbReference type="AlphaFoldDB" id="A0A6B2JLB2"/>
<evidence type="ECO:0000256" key="1">
    <source>
        <dbReference type="ARBA" id="ARBA00007452"/>
    </source>
</evidence>
<evidence type="ECO:0000256" key="2">
    <source>
        <dbReference type="ARBA" id="ARBA00021310"/>
    </source>
</evidence>
<proteinExistence type="inferred from homology"/>
<dbReference type="PANTHER" id="PTHR33991">
    <property type="entry name" value="DNA REPAIR PROTEIN RECO"/>
    <property type="match status" value="1"/>
</dbReference>
<keyword evidence="3 7" id="KW-0227">DNA damage</keyword>
<keyword evidence="10" id="KW-1185">Reference proteome</keyword>
<dbReference type="SUPFAM" id="SSF57863">
    <property type="entry name" value="ArfGap/RecO-like zinc finger"/>
    <property type="match status" value="1"/>
</dbReference>
<name>A0A6B2JLB2_9RHOB</name>
<dbReference type="InterPro" id="IPR042242">
    <property type="entry name" value="RecO_C"/>
</dbReference>
<dbReference type="GO" id="GO:0043590">
    <property type="term" value="C:bacterial nucleoid"/>
    <property type="evidence" value="ECO:0007669"/>
    <property type="project" value="TreeGrafter"/>
</dbReference>
<dbReference type="SUPFAM" id="SSF50249">
    <property type="entry name" value="Nucleic acid-binding proteins"/>
    <property type="match status" value="1"/>
</dbReference>
<dbReference type="EMBL" id="JAAGAB010000003">
    <property type="protein sequence ID" value="NDV02333.1"/>
    <property type="molecule type" value="Genomic_DNA"/>
</dbReference>
<comment type="similarity">
    <text evidence="1 7">Belongs to the RecO family.</text>
</comment>
<protein>
    <recommendedName>
        <fullName evidence="2 7">DNA repair protein RecO</fullName>
    </recommendedName>
    <alternativeName>
        <fullName evidence="6 7">Recombination protein O</fullName>
    </alternativeName>
</protein>
<dbReference type="InterPro" id="IPR037278">
    <property type="entry name" value="ARFGAP/RecO"/>
</dbReference>